<dbReference type="EC" id="2.1.1.37" evidence="8"/>
<evidence type="ECO:0000256" key="8">
    <source>
        <dbReference type="RuleBase" id="RU000417"/>
    </source>
</evidence>
<dbReference type="PROSITE" id="PS00094">
    <property type="entry name" value="C5_MTASE_1"/>
    <property type="match status" value="1"/>
</dbReference>
<dbReference type="InterPro" id="IPR001525">
    <property type="entry name" value="C5_MeTfrase"/>
</dbReference>
<dbReference type="RefSeq" id="WP_153119389.1">
    <property type="nucleotide sequence ID" value="NZ_VZCC01000097.1"/>
</dbReference>
<name>A0AA90V197_9BACT</name>
<evidence type="ECO:0000256" key="6">
    <source>
        <dbReference type="PROSITE-ProRule" id="PRU01016"/>
    </source>
</evidence>
<feature type="active site" evidence="6">
    <location>
        <position position="90"/>
    </location>
</feature>
<keyword evidence="2 6" id="KW-0808">Transferase</keyword>
<dbReference type="PANTHER" id="PTHR10629">
    <property type="entry name" value="CYTOSINE-SPECIFIC METHYLTRANSFERASE"/>
    <property type="match status" value="1"/>
</dbReference>
<comment type="caution">
    <text evidence="9">The sequence shown here is derived from an EMBL/GenBank/DDBJ whole genome shotgun (WGS) entry which is preliminary data.</text>
</comment>
<evidence type="ECO:0000256" key="3">
    <source>
        <dbReference type="ARBA" id="ARBA00022691"/>
    </source>
</evidence>
<dbReference type="GO" id="GO:0003886">
    <property type="term" value="F:DNA (cytosine-5-)-methyltransferase activity"/>
    <property type="evidence" value="ECO:0007669"/>
    <property type="project" value="UniProtKB-EC"/>
</dbReference>
<keyword evidence="3 6" id="KW-0949">S-adenosyl-L-methionine</keyword>
<proteinExistence type="inferred from homology"/>
<keyword evidence="4" id="KW-0680">Restriction system</keyword>
<dbReference type="Gene3D" id="3.90.120.10">
    <property type="entry name" value="DNA Methylase, subunit A, domain 2"/>
    <property type="match status" value="1"/>
</dbReference>
<protein>
    <recommendedName>
        <fullName evidence="8">Cytosine-specific methyltransferase</fullName>
        <ecNumber evidence="8">2.1.1.37</ecNumber>
    </recommendedName>
</protein>
<evidence type="ECO:0000256" key="2">
    <source>
        <dbReference type="ARBA" id="ARBA00022679"/>
    </source>
</evidence>
<sequence>MTEYSKYINDILKPKIREEAVVLDLFAGCGGLSLGFEAAGFRTIGFEMVNEAVATYNKNLRGDCYNQFLEVGYEYPMADNIDIVIGGPPCQPFSRFGNQMGIEDARDGFPVFIDAVRRLQPKVFLFENVANILGRHKWYLDLIVKELQNLGYYVDYKILNAVDYGVPQNRERLICVGHRSTFSFPAKELRKATVAEAIGDTMLSPEPESKILTARQDEYIAVYEKKSHCVNPRDLYPNKPARTITCRNLAGATSDMQRVRLADGRRRRLTDREAARLQSFPDWFEFEGTETKRFNQIGNAVPPLLAYKIALQVKKAYYAKQQSPEYVLSRMIPDSLFAV</sequence>
<reference evidence="10" key="1">
    <citation type="submission" date="2019-09" db="EMBL/GenBank/DDBJ databases">
        <title>Distinct polysaccharide growth profiles of human intestinal Prevotella copri isolates.</title>
        <authorList>
            <person name="Fehlner-Peach H."/>
            <person name="Magnabosco C."/>
            <person name="Raghavan V."/>
            <person name="Scher J.U."/>
            <person name="Tett A."/>
            <person name="Cox L.M."/>
            <person name="Gottsegen C."/>
            <person name="Watters A."/>
            <person name="Wiltshire- Gordon J.D."/>
            <person name="Segata N."/>
            <person name="Bonneau R."/>
            <person name="Littman D.R."/>
        </authorList>
    </citation>
    <scope>NUCLEOTIDE SEQUENCE [LARGE SCALE GENOMIC DNA]</scope>
    <source>
        <strain evidence="10">iAA108</strain>
    </source>
</reference>
<dbReference type="GO" id="GO:0003677">
    <property type="term" value="F:DNA binding"/>
    <property type="evidence" value="ECO:0007669"/>
    <property type="project" value="TreeGrafter"/>
</dbReference>
<keyword evidence="1 6" id="KW-0489">Methyltransferase</keyword>
<dbReference type="Gene3D" id="3.40.50.150">
    <property type="entry name" value="Vaccinia Virus protein VP39"/>
    <property type="match status" value="1"/>
</dbReference>
<dbReference type="PRINTS" id="PR00105">
    <property type="entry name" value="C5METTRFRASE"/>
</dbReference>
<dbReference type="PROSITE" id="PS51679">
    <property type="entry name" value="SAM_MT_C5"/>
    <property type="match status" value="1"/>
</dbReference>
<evidence type="ECO:0000313" key="10">
    <source>
        <dbReference type="Proteomes" id="UP000421408"/>
    </source>
</evidence>
<gene>
    <name evidence="9" type="ORF">F7D74_12510</name>
</gene>
<dbReference type="AlphaFoldDB" id="A0AA90V197"/>
<dbReference type="GO" id="GO:0009307">
    <property type="term" value="P:DNA restriction-modification system"/>
    <property type="evidence" value="ECO:0007669"/>
    <property type="project" value="UniProtKB-KW"/>
</dbReference>
<evidence type="ECO:0000256" key="5">
    <source>
        <dbReference type="ARBA" id="ARBA00047422"/>
    </source>
</evidence>
<dbReference type="NCBIfam" id="TIGR00675">
    <property type="entry name" value="dcm"/>
    <property type="match status" value="1"/>
</dbReference>
<accession>A0AA90V197</accession>
<dbReference type="InterPro" id="IPR050390">
    <property type="entry name" value="C5-Methyltransferase"/>
</dbReference>
<dbReference type="GO" id="GO:0032259">
    <property type="term" value="P:methylation"/>
    <property type="evidence" value="ECO:0007669"/>
    <property type="project" value="UniProtKB-KW"/>
</dbReference>
<dbReference type="Pfam" id="PF00145">
    <property type="entry name" value="DNA_methylase"/>
    <property type="match status" value="1"/>
</dbReference>
<dbReference type="InterPro" id="IPR029063">
    <property type="entry name" value="SAM-dependent_MTases_sf"/>
</dbReference>
<dbReference type="EMBL" id="VZCC01000097">
    <property type="protein sequence ID" value="MQN84775.1"/>
    <property type="molecule type" value="Genomic_DNA"/>
</dbReference>
<evidence type="ECO:0000313" key="9">
    <source>
        <dbReference type="EMBL" id="MQN84775.1"/>
    </source>
</evidence>
<dbReference type="PANTHER" id="PTHR10629:SF52">
    <property type="entry name" value="DNA (CYTOSINE-5)-METHYLTRANSFERASE 1"/>
    <property type="match status" value="1"/>
</dbReference>
<evidence type="ECO:0000256" key="7">
    <source>
        <dbReference type="RuleBase" id="RU000416"/>
    </source>
</evidence>
<dbReference type="InterPro" id="IPR018117">
    <property type="entry name" value="C5_DNA_meth_AS"/>
</dbReference>
<dbReference type="SUPFAM" id="SSF53335">
    <property type="entry name" value="S-adenosyl-L-methionine-dependent methyltransferases"/>
    <property type="match status" value="1"/>
</dbReference>
<evidence type="ECO:0000256" key="1">
    <source>
        <dbReference type="ARBA" id="ARBA00022603"/>
    </source>
</evidence>
<dbReference type="Proteomes" id="UP000421408">
    <property type="component" value="Unassembled WGS sequence"/>
</dbReference>
<dbReference type="GO" id="GO:0044027">
    <property type="term" value="P:negative regulation of gene expression via chromosomal CpG island methylation"/>
    <property type="evidence" value="ECO:0007669"/>
    <property type="project" value="TreeGrafter"/>
</dbReference>
<evidence type="ECO:0000256" key="4">
    <source>
        <dbReference type="ARBA" id="ARBA00022747"/>
    </source>
</evidence>
<comment type="similarity">
    <text evidence="6 7">Belongs to the class I-like SAM-binding methyltransferase superfamily. C5-methyltransferase family.</text>
</comment>
<comment type="catalytic activity">
    <reaction evidence="5 8">
        <text>a 2'-deoxycytidine in DNA + S-adenosyl-L-methionine = a 5-methyl-2'-deoxycytidine in DNA + S-adenosyl-L-homocysteine + H(+)</text>
        <dbReference type="Rhea" id="RHEA:13681"/>
        <dbReference type="Rhea" id="RHEA-COMP:11369"/>
        <dbReference type="Rhea" id="RHEA-COMP:11370"/>
        <dbReference type="ChEBI" id="CHEBI:15378"/>
        <dbReference type="ChEBI" id="CHEBI:57856"/>
        <dbReference type="ChEBI" id="CHEBI:59789"/>
        <dbReference type="ChEBI" id="CHEBI:85452"/>
        <dbReference type="ChEBI" id="CHEBI:85454"/>
        <dbReference type="EC" id="2.1.1.37"/>
    </reaction>
</comment>
<organism evidence="9 10">
    <name type="scientific">Segatella copri</name>
    <dbReference type="NCBI Taxonomy" id="165179"/>
    <lineage>
        <taxon>Bacteria</taxon>
        <taxon>Pseudomonadati</taxon>
        <taxon>Bacteroidota</taxon>
        <taxon>Bacteroidia</taxon>
        <taxon>Bacteroidales</taxon>
        <taxon>Prevotellaceae</taxon>
        <taxon>Segatella</taxon>
    </lineage>
</organism>